<sequence length="1323" mass="150282">MKHYYEHPEKLTDQSRADLLIQARKDLKVKPMTLGEMTGKLEIVCFNGSNLSEYVPPGLEGMLSVRGQGLDKKIDGQIKINLIKEFKGKEEQFLAYILSNIQIKEIEDFLEICFMLERGFEFPPLLLTHFSDQELIQYLTFFLAKGGGRQAEFFEEFKTDSWKTLTHPDDLKGIGQGQRRPAILDKSFFSEIQLKVKQGGQSKILQLPLGKLKNALGYFNRKKDAGGILSHAKHSLHLKWDDIQAFKLTAAQSKNVAGFSVGGEFVATGHIMAKNLDGGLLTPEQIDFIRVKVGPEMVDLTPGEITEIELNLDTQQVIFTRGVGPNEYHIARVQKIKLHKEDQSSMIDRVIPFNRGESNFALAAQFLGRGYTEYERAKRIRQSDLELRLLTQHKVVAGDVASQLVLSSLKSLDILPLDAPCVGFAPTDLKNPTKLEADFAALHGEIKELVGKITDLSKSPNFTDHDFLRLTKKARAYLSLQDPKAATPEVLEGASIELKELIKYMDDFFQLNIHDRYDQDLKVEQEMGTEAEDQGDLAINKERLDPGQRDFIGDNFFFFKKRELVQRAVLLVEKMLFYHHHIKPIATDPNYHPDMVIFTKRKDLITHYRHTAYPALCLNGILNAKIFIAASEDEEMQFIQFMRGFTEKVLAKAKELKQSFHHQYKHTLAELTYLAGEQKQRLSDELAFLENPANKEQAYVKLLERIKGIFTGQLTQKEENITSLQKEKAEIDILVESGRAKLSELLGRDLAGGALEAFLGDYQGELARMRTHIMGLHKVKRGQVVALFNPFTKVHGASFKYYEKVLSLAGLFQKALWIQTRKKMLDEVKKFAQEQAATDPARIRSLAIELKKQLETEVQADQSSQQLPLALVKELKEKLLGLKDCNVKGMFQDPTKERGNLLVYIKYYLAEAERMISIAKNLSERLTELGQLDQELFRAQTQAVEVHVMAERDKLKLKALQMLLQDPASLTKIQESLQSKQEVPEEIRKELSTLRAQMGEALVSFKEALEPGKQLSLINFVDLIEQAEKREAINDWSKDLVNWTQGVNAIGAEIEGEQKELEFLRAQEPLLEKVAMSKALPSARLLLKTQYIPLVEREMELLARADTFLTEVLSKQNQIKQALLDGYFRKRHGFPQFFKGGFCLEVQSSTKNHTEKNINAAFQLLNEKYPQGCAPALAHMDRPGLNKVETHGVESIKSRISRIWEGDIDERCLYLPSSISMEEALQLCKFKEDLATSNPRPQKSRNSLVLVYVGTLPIYKLKESPALLESYHLAIQSNVFIDVDGVNIFNNRESIYEALIRSCFGASSEQVSLQVAHHFLNEV</sequence>
<name>A0A1F6GGD8_9PROT</name>
<protein>
    <submittedName>
        <fullName evidence="1">Uncharacterized protein</fullName>
    </submittedName>
</protein>
<evidence type="ECO:0000313" key="1">
    <source>
        <dbReference type="EMBL" id="OGG97152.1"/>
    </source>
</evidence>
<comment type="caution">
    <text evidence="1">The sequence shown here is derived from an EMBL/GenBank/DDBJ whole genome shotgun (WGS) entry which is preliminary data.</text>
</comment>
<dbReference type="EMBL" id="MFNE01000004">
    <property type="protein sequence ID" value="OGG97152.1"/>
    <property type="molecule type" value="Genomic_DNA"/>
</dbReference>
<proteinExistence type="predicted"/>
<organism evidence="1 2">
    <name type="scientific">Candidatus Lambdaproteobacteria bacterium RIFOXYD2_FULL_50_16</name>
    <dbReference type="NCBI Taxonomy" id="1817772"/>
    <lineage>
        <taxon>Bacteria</taxon>
        <taxon>Pseudomonadati</taxon>
        <taxon>Pseudomonadota</taxon>
        <taxon>Candidatus Lambdaproteobacteria</taxon>
    </lineage>
</organism>
<dbReference type="Proteomes" id="UP000178449">
    <property type="component" value="Unassembled WGS sequence"/>
</dbReference>
<dbReference type="STRING" id="1817772.A2527_10825"/>
<reference evidence="1 2" key="1">
    <citation type="journal article" date="2016" name="Nat. Commun.">
        <title>Thousands of microbial genomes shed light on interconnected biogeochemical processes in an aquifer system.</title>
        <authorList>
            <person name="Anantharaman K."/>
            <person name="Brown C.T."/>
            <person name="Hug L.A."/>
            <person name="Sharon I."/>
            <person name="Castelle C.J."/>
            <person name="Probst A.J."/>
            <person name="Thomas B.C."/>
            <person name="Singh A."/>
            <person name="Wilkins M.J."/>
            <person name="Karaoz U."/>
            <person name="Brodie E.L."/>
            <person name="Williams K.H."/>
            <person name="Hubbard S.S."/>
            <person name="Banfield J.F."/>
        </authorList>
    </citation>
    <scope>NUCLEOTIDE SEQUENCE [LARGE SCALE GENOMIC DNA]</scope>
</reference>
<gene>
    <name evidence="1" type="ORF">A2527_10825</name>
</gene>
<accession>A0A1F6GGD8</accession>
<evidence type="ECO:0000313" key="2">
    <source>
        <dbReference type="Proteomes" id="UP000178449"/>
    </source>
</evidence>